<sequence>MTGLKPRVSVIVLTWNGKRYLPGCLGALAVQTFRDFEVILVDNGSEDGSGQYVREAFPWVRLVELPENLGFAEGNNRGLATAQGKLIVTLNNDTLAEPGFLAELVGAAERYPRAGMIAALLVNFYDPARIDAAGIAPGFDGLGYCLGHGEPVGAPWDTSREVFGPSAGAALYRREMIDEIGFFDAAFFAYAEDFDLAWRGRRAGWPCMTAPQAVVRHVHSATSGTESPFTIYHIHRNKWYVLLKDWPTRLLLRHLPRILMADLAALSVALLKGRGGAALRARWGVLAALPWLLVKRREDDGKRAPLPVEQLFARGLSLAALKRKLGMS</sequence>
<dbReference type="Proteomes" id="UP000007073">
    <property type="component" value="Chromosome"/>
</dbReference>
<proteinExistence type="inferred from homology"/>
<dbReference type="CDD" id="cd04186">
    <property type="entry name" value="GT_2_like_c"/>
    <property type="match status" value="1"/>
</dbReference>
<dbReference type="CAZy" id="GT2">
    <property type="family name" value="Glycosyltransferase Family 2"/>
</dbReference>
<evidence type="ECO:0000313" key="5">
    <source>
        <dbReference type="EMBL" id="ABB33097.1"/>
    </source>
</evidence>
<dbReference type="PANTHER" id="PTHR43179:SF12">
    <property type="entry name" value="GALACTOFURANOSYLTRANSFERASE GLFT2"/>
    <property type="match status" value="1"/>
</dbReference>
<comment type="similarity">
    <text evidence="1">Belongs to the glycosyltransferase 2 family.</text>
</comment>
<dbReference type="GO" id="GO:0016757">
    <property type="term" value="F:glycosyltransferase activity"/>
    <property type="evidence" value="ECO:0007669"/>
    <property type="project" value="UniProtKB-KW"/>
</dbReference>
<evidence type="ECO:0000256" key="2">
    <source>
        <dbReference type="ARBA" id="ARBA00022676"/>
    </source>
</evidence>
<dbReference type="HOGENOM" id="CLU_023845_4_0_7"/>
<reference evidence="5 6" key="2">
    <citation type="journal article" date="2009" name="BMC Microbiol.">
        <title>The genome sequence of Geobacter metallireducens: features of metabolism, physiology and regulation common and dissimilar to Geobacter sulfurreducens.</title>
        <authorList>
            <person name="Aklujkar M."/>
            <person name="Krushkal J."/>
            <person name="DiBartolo G."/>
            <person name="Lapidus A."/>
            <person name="Land M.L."/>
            <person name="Lovley D.R."/>
        </authorList>
    </citation>
    <scope>NUCLEOTIDE SEQUENCE [LARGE SCALE GENOMIC DNA]</scope>
    <source>
        <strain evidence="6">ATCC 53774 / DSM 7210 / GS-15</strain>
    </source>
</reference>
<evidence type="ECO:0000259" key="4">
    <source>
        <dbReference type="Pfam" id="PF00535"/>
    </source>
</evidence>
<keyword evidence="3 5" id="KW-0808">Transferase</keyword>
<gene>
    <name evidence="5" type="ordered locus">Gmet_2879</name>
</gene>
<dbReference type="eggNOG" id="COG1216">
    <property type="taxonomic scope" value="Bacteria"/>
</dbReference>
<keyword evidence="6" id="KW-1185">Reference proteome</keyword>
<dbReference type="EMBL" id="CP000148">
    <property type="protein sequence ID" value="ABB33097.1"/>
    <property type="molecule type" value="Genomic_DNA"/>
</dbReference>
<evidence type="ECO:0000313" key="6">
    <source>
        <dbReference type="Proteomes" id="UP000007073"/>
    </source>
</evidence>
<evidence type="ECO:0000256" key="3">
    <source>
        <dbReference type="ARBA" id="ARBA00022679"/>
    </source>
</evidence>
<dbReference type="InterPro" id="IPR029044">
    <property type="entry name" value="Nucleotide-diphossugar_trans"/>
</dbReference>
<dbReference type="STRING" id="269799.Gmet_2879"/>
<dbReference type="InterPro" id="IPR001173">
    <property type="entry name" value="Glyco_trans_2-like"/>
</dbReference>
<feature type="domain" description="Glycosyltransferase 2-like" evidence="4">
    <location>
        <begin position="9"/>
        <end position="179"/>
    </location>
</feature>
<dbReference type="AlphaFoldDB" id="Q39RM7"/>
<dbReference type="Gene3D" id="3.90.550.10">
    <property type="entry name" value="Spore Coat Polysaccharide Biosynthesis Protein SpsA, Chain A"/>
    <property type="match status" value="1"/>
</dbReference>
<name>Q39RM7_GEOMG</name>
<dbReference type="Pfam" id="PF00535">
    <property type="entry name" value="Glycos_transf_2"/>
    <property type="match status" value="1"/>
</dbReference>
<dbReference type="KEGG" id="gme:Gmet_2879"/>
<evidence type="ECO:0000256" key="1">
    <source>
        <dbReference type="ARBA" id="ARBA00006739"/>
    </source>
</evidence>
<keyword evidence="2" id="KW-0328">Glycosyltransferase</keyword>
<dbReference type="SUPFAM" id="SSF53448">
    <property type="entry name" value="Nucleotide-diphospho-sugar transferases"/>
    <property type="match status" value="1"/>
</dbReference>
<accession>Q39RM7</accession>
<reference evidence="5 6" key="1">
    <citation type="submission" date="2005-10" db="EMBL/GenBank/DDBJ databases">
        <title>Complete sequence of Geobacter metallireducens GS-15.</title>
        <authorList>
            <consortium name="US DOE Joint Genome Institute"/>
            <person name="Copeland A."/>
            <person name="Lucas S."/>
            <person name="Lapidus A."/>
            <person name="Barry K."/>
            <person name="Detter J.C."/>
            <person name="Glavina T."/>
            <person name="Hammon N."/>
            <person name="Israni S."/>
            <person name="Pitluck S."/>
            <person name="Di Bartolo G."/>
            <person name="Chain P."/>
            <person name="Schmutz J."/>
            <person name="Larimer F."/>
            <person name="Land M."/>
            <person name="Kyrpides N."/>
            <person name="Ivanova N."/>
            <person name="Richardson P."/>
        </authorList>
    </citation>
    <scope>NUCLEOTIDE SEQUENCE [LARGE SCALE GENOMIC DNA]</scope>
    <source>
        <strain evidence="6">ATCC 53774 / DSM 7210 / GS-15</strain>
    </source>
</reference>
<organism evidence="5 6">
    <name type="scientific">Geobacter metallireducens (strain ATCC 53774 / DSM 7210 / GS-15)</name>
    <dbReference type="NCBI Taxonomy" id="269799"/>
    <lineage>
        <taxon>Bacteria</taxon>
        <taxon>Pseudomonadati</taxon>
        <taxon>Thermodesulfobacteriota</taxon>
        <taxon>Desulfuromonadia</taxon>
        <taxon>Geobacterales</taxon>
        <taxon>Geobacteraceae</taxon>
        <taxon>Geobacter</taxon>
    </lineage>
</organism>
<dbReference type="PANTHER" id="PTHR43179">
    <property type="entry name" value="RHAMNOSYLTRANSFERASE WBBL"/>
    <property type="match status" value="1"/>
</dbReference>
<protein>
    <submittedName>
        <fullName evidence="5">Glycosyltransferase</fullName>
    </submittedName>
</protein>